<keyword evidence="2" id="KW-1003">Cell membrane</keyword>
<evidence type="ECO:0000313" key="8">
    <source>
        <dbReference type="Proteomes" id="UP001208041"/>
    </source>
</evidence>
<proteinExistence type="predicted"/>
<evidence type="ECO:0000256" key="5">
    <source>
        <dbReference type="ARBA" id="ARBA00023136"/>
    </source>
</evidence>
<feature type="transmembrane region" description="Helical" evidence="6">
    <location>
        <begin position="41"/>
        <end position="67"/>
    </location>
</feature>
<dbReference type="EMBL" id="JAOYFC010000001">
    <property type="protein sequence ID" value="MCV6823051.1"/>
    <property type="molecule type" value="Genomic_DNA"/>
</dbReference>
<protein>
    <submittedName>
        <fullName evidence="7">LysE family translocator</fullName>
    </submittedName>
</protein>
<comment type="caution">
    <text evidence="7">The sequence shown here is derived from an EMBL/GenBank/DDBJ whole genome shotgun (WGS) entry which is preliminary data.</text>
</comment>
<evidence type="ECO:0000256" key="4">
    <source>
        <dbReference type="ARBA" id="ARBA00022989"/>
    </source>
</evidence>
<dbReference type="GO" id="GO:0015171">
    <property type="term" value="F:amino acid transmembrane transporter activity"/>
    <property type="evidence" value="ECO:0007669"/>
    <property type="project" value="TreeGrafter"/>
</dbReference>
<dbReference type="InterPro" id="IPR001123">
    <property type="entry name" value="LeuE-type"/>
</dbReference>
<evidence type="ECO:0000256" key="1">
    <source>
        <dbReference type="ARBA" id="ARBA00004651"/>
    </source>
</evidence>
<reference evidence="7" key="1">
    <citation type="submission" date="2022-10" db="EMBL/GenBank/DDBJ databases">
        <authorList>
            <person name="Yue Y."/>
        </authorList>
    </citation>
    <scope>NUCLEOTIDE SEQUENCE</scope>
    <source>
        <strain evidence="7">Z654</strain>
    </source>
</reference>
<feature type="transmembrane region" description="Helical" evidence="6">
    <location>
        <begin position="150"/>
        <end position="172"/>
    </location>
</feature>
<dbReference type="GO" id="GO:0005886">
    <property type="term" value="C:plasma membrane"/>
    <property type="evidence" value="ECO:0007669"/>
    <property type="project" value="UniProtKB-SubCell"/>
</dbReference>
<evidence type="ECO:0000313" key="7">
    <source>
        <dbReference type="EMBL" id="MCV6823051.1"/>
    </source>
</evidence>
<dbReference type="Proteomes" id="UP001208041">
    <property type="component" value="Unassembled WGS sequence"/>
</dbReference>
<dbReference type="AlphaFoldDB" id="A0AAE3IYZ2"/>
<keyword evidence="3 6" id="KW-0812">Transmembrane</keyword>
<dbReference type="PANTHER" id="PTHR30086">
    <property type="entry name" value="ARGININE EXPORTER PROTEIN ARGO"/>
    <property type="match status" value="1"/>
</dbReference>
<feature type="transmembrane region" description="Helical" evidence="6">
    <location>
        <begin position="184"/>
        <end position="205"/>
    </location>
</feature>
<name>A0AAE3IYZ2_9RHOB</name>
<dbReference type="PANTHER" id="PTHR30086:SF20">
    <property type="entry name" value="ARGININE EXPORTER PROTEIN ARGO-RELATED"/>
    <property type="match status" value="1"/>
</dbReference>
<gene>
    <name evidence="7" type="ORF">OH136_00665</name>
</gene>
<comment type="subcellular location">
    <subcellularLocation>
        <location evidence="1">Cell membrane</location>
        <topology evidence="1">Multi-pass membrane protein</topology>
    </subcellularLocation>
</comment>
<sequence length="209" mass="22162">MTLAASDLALYAFALLVLFLTPGPVWVAIVARALSGGFSAAWPLAFGVAIGDAFWPLLAVLGVSWLVEEIDGLMTILRYGAAAFFLYLGIQLIRHADRTIDTDSRLTRPGVLAGFLAGVAVILGNPKAILFYMGMLPGFFDLTQITPPDIAAIVFLSIIVPFVGNLIFAALVHRLRGFLSTPKALSRLNIFAGALLLGVGAYLTVSALV</sequence>
<dbReference type="RefSeq" id="WP_263951882.1">
    <property type="nucleotide sequence ID" value="NZ_JAOYFC010000001.1"/>
</dbReference>
<dbReference type="Pfam" id="PF01810">
    <property type="entry name" value="LysE"/>
    <property type="match status" value="1"/>
</dbReference>
<feature type="transmembrane region" description="Helical" evidence="6">
    <location>
        <begin position="73"/>
        <end position="90"/>
    </location>
</feature>
<organism evidence="7 8">
    <name type="scientific">Halocynthiibacter halioticoli</name>
    <dbReference type="NCBI Taxonomy" id="2986804"/>
    <lineage>
        <taxon>Bacteria</taxon>
        <taxon>Pseudomonadati</taxon>
        <taxon>Pseudomonadota</taxon>
        <taxon>Alphaproteobacteria</taxon>
        <taxon>Rhodobacterales</taxon>
        <taxon>Paracoccaceae</taxon>
        <taxon>Halocynthiibacter</taxon>
    </lineage>
</organism>
<evidence type="ECO:0000256" key="2">
    <source>
        <dbReference type="ARBA" id="ARBA00022475"/>
    </source>
</evidence>
<keyword evidence="4 6" id="KW-1133">Transmembrane helix</keyword>
<keyword evidence="8" id="KW-1185">Reference proteome</keyword>
<accession>A0AAE3IYZ2</accession>
<feature type="transmembrane region" description="Helical" evidence="6">
    <location>
        <begin position="111"/>
        <end position="130"/>
    </location>
</feature>
<evidence type="ECO:0000256" key="6">
    <source>
        <dbReference type="SAM" id="Phobius"/>
    </source>
</evidence>
<keyword evidence="5 6" id="KW-0472">Membrane</keyword>
<feature type="transmembrane region" description="Helical" evidence="6">
    <location>
        <begin position="12"/>
        <end position="34"/>
    </location>
</feature>
<evidence type="ECO:0000256" key="3">
    <source>
        <dbReference type="ARBA" id="ARBA00022692"/>
    </source>
</evidence>